<dbReference type="InterPro" id="IPR009057">
    <property type="entry name" value="Homeodomain-like_sf"/>
</dbReference>
<proteinExistence type="predicted"/>
<keyword evidence="3" id="KW-0804">Transcription</keyword>
<evidence type="ECO:0000256" key="2">
    <source>
        <dbReference type="ARBA" id="ARBA00023125"/>
    </source>
</evidence>
<dbReference type="Pfam" id="PF14525">
    <property type="entry name" value="AraC_binding_2"/>
    <property type="match status" value="1"/>
</dbReference>
<dbReference type="InterPro" id="IPR035418">
    <property type="entry name" value="AraC-bd_2"/>
</dbReference>
<dbReference type="PROSITE" id="PS01124">
    <property type="entry name" value="HTH_ARAC_FAMILY_2"/>
    <property type="match status" value="1"/>
</dbReference>
<name>A0ABY4TWF0_9SPHN</name>
<sequence length="337" mass="36387">MRRDAVPMLTGDLSTLRFDTAGLDEGDRRGAYLDRLDGILETTFLSDRFSARMDAFQLGALSVLTLDASPRRSRRTATRIAHDRYDSIGVQYIVAGVAQGDAGGRVVDSTPGTILLLDYGQPFDIADRTARNVVNVAVPRAMVPAVAGGVGELHGRVLESTTAHALVALMATFPAALETLPGAAGPMLARVFLELLAIALECYPDDRGDTVSARDRVTITQAERLVDGRLGSAELGPAWLTAKLGMSRSELYSIMERFGGVSRFIASRRLRGARVALEAEGETRRIGEIAFAFGFASEAHFARSFRAAYGMTASEARQSAKATRATYSVTPRRRRTD</sequence>
<evidence type="ECO:0000259" key="4">
    <source>
        <dbReference type="PROSITE" id="PS01124"/>
    </source>
</evidence>
<dbReference type="EMBL" id="CP098401">
    <property type="protein sequence ID" value="URW74653.1"/>
    <property type="molecule type" value="Genomic_DNA"/>
</dbReference>
<accession>A0ABY4TWF0</accession>
<dbReference type="InterPro" id="IPR018060">
    <property type="entry name" value="HTH_AraC"/>
</dbReference>
<dbReference type="PROSITE" id="PS00041">
    <property type="entry name" value="HTH_ARAC_FAMILY_1"/>
    <property type="match status" value="1"/>
</dbReference>
<dbReference type="InterPro" id="IPR050204">
    <property type="entry name" value="AraC_XylS_family_regulators"/>
</dbReference>
<keyword evidence="6" id="KW-1185">Reference proteome</keyword>
<dbReference type="Gene3D" id="1.10.10.60">
    <property type="entry name" value="Homeodomain-like"/>
    <property type="match status" value="1"/>
</dbReference>
<dbReference type="InterPro" id="IPR018062">
    <property type="entry name" value="HTH_AraC-typ_CS"/>
</dbReference>
<dbReference type="PANTHER" id="PTHR46796">
    <property type="entry name" value="HTH-TYPE TRANSCRIPTIONAL ACTIVATOR RHAS-RELATED"/>
    <property type="match status" value="1"/>
</dbReference>
<protein>
    <submittedName>
        <fullName evidence="5">Helix-turn-helix domain-containing protein</fullName>
    </submittedName>
</protein>
<organism evidence="5 6">
    <name type="scientific">Sphingomonas donggukensis</name>
    <dbReference type="NCBI Taxonomy" id="2949093"/>
    <lineage>
        <taxon>Bacteria</taxon>
        <taxon>Pseudomonadati</taxon>
        <taxon>Pseudomonadota</taxon>
        <taxon>Alphaproteobacteria</taxon>
        <taxon>Sphingomonadales</taxon>
        <taxon>Sphingomonadaceae</taxon>
        <taxon>Sphingomonas</taxon>
    </lineage>
</organism>
<dbReference type="RefSeq" id="WP_250749346.1">
    <property type="nucleotide sequence ID" value="NZ_CP098401.1"/>
</dbReference>
<dbReference type="PANTHER" id="PTHR46796:SF6">
    <property type="entry name" value="ARAC SUBFAMILY"/>
    <property type="match status" value="1"/>
</dbReference>
<keyword evidence="2" id="KW-0238">DNA-binding</keyword>
<dbReference type="SUPFAM" id="SSF46689">
    <property type="entry name" value="Homeodomain-like"/>
    <property type="match status" value="1"/>
</dbReference>
<evidence type="ECO:0000313" key="5">
    <source>
        <dbReference type="EMBL" id="URW74653.1"/>
    </source>
</evidence>
<evidence type="ECO:0000256" key="3">
    <source>
        <dbReference type="ARBA" id="ARBA00023163"/>
    </source>
</evidence>
<gene>
    <name evidence="5" type="ORF">M9980_08685</name>
</gene>
<feature type="domain" description="HTH araC/xylS-type" evidence="4">
    <location>
        <begin position="220"/>
        <end position="319"/>
    </location>
</feature>
<dbReference type="Proteomes" id="UP001055580">
    <property type="component" value="Chromosome"/>
</dbReference>
<dbReference type="InterPro" id="IPR020449">
    <property type="entry name" value="Tscrpt_reg_AraC-type_HTH"/>
</dbReference>
<evidence type="ECO:0000313" key="6">
    <source>
        <dbReference type="Proteomes" id="UP001055580"/>
    </source>
</evidence>
<evidence type="ECO:0000256" key="1">
    <source>
        <dbReference type="ARBA" id="ARBA00023015"/>
    </source>
</evidence>
<dbReference type="PRINTS" id="PR00032">
    <property type="entry name" value="HTHARAC"/>
</dbReference>
<reference evidence="5" key="1">
    <citation type="submission" date="2022-05" db="EMBL/GenBank/DDBJ databases">
        <title>Sphingomonas sp. strain RMG20 Genome sequencing and assembly.</title>
        <authorList>
            <person name="Kim I."/>
        </authorList>
    </citation>
    <scope>NUCLEOTIDE SEQUENCE</scope>
    <source>
        <strain evidence="5">RMG20</strain>
    </source>
</reference>
<keyword evidence="1" id="KW-0805">Transcription regulation</keyword>
<dbReference type="SMART" id="SM00342">
    <property type="entry name" value="HTH_ARAC"/>
    <property type="match status" value="1"/>
</dbReference>
<dbReference type="Pfam" id="PF12833">
    <property type="entry name" value="HTH_18"/>
    <property type="match status" value="1"/>
</dbReference>